<protein>
    <submittedName>
        <fullName evidence="2">Uncharacterized protein</fullName>
    </submittedName>
</protein>
<keyword evidence="1" id="KW-0812">Transmembrane</keyword>
<keyword evidence="1" id="KW-0472">Membrane</keyword>
<proteinExistence type="predicted"/>
<evidence type="ECO:0000256" key="1">
    <source>
        <dbReference type="SAM" id="Phobius"/>
    </source>
</evidence>
<evidence type="ECO:0000313" key="2">
    <source>
        <dbReference type="EMBL" id="KAF2536748.1"/>
    </source>
</evidence>
<dbReference type="AlphaFoldDB" id="A0A8S9FXJ3"/>
<name>A0A8S9FXJ3_BRACR</name>
<dbReference type="EMBL" id="QGKW02002228">
    <property type="protein sequence ID" value="KAF2536748.1"/>
    <property type="molecule type" value="Genomic_DNA"/>
</dbReference>
<feature type="transmembrane region" description="Helical" evidence="1">
    <location>
        <begin position="12"/>
        <end position="36"/>
    </location>
</feature>
<comment type="caution">
    <text evidence="2">The sequence shown here is derived from an EMBL/GenBank/DDBJ whole genome shotgun (WGS) entry which is preliminary data.</text>
</comment>
<organism evidence="2 3">
    <name type="scientific">Brassica cretica</name>
    <name type="common">Mustard</name>
    <dbReference type="NCBI Taxonomy" id="69181"/>
    <lineage>
        <taxon>Eukaryota</taxon>
        <taxon>Viridiplantae</taxon>
        <taxon>Streptophyta</taxon>
        <taxon>Embryophyta</taxon>
        <taxon>Tracheophyta</taxon>
        <taxon>Spermatophyta</taxon>
        <taxon>Magnoliopsida</taxon>
        <taxon>eudicotyledons</taxon>
        <taxon>Gunneridae</taxon>
        <taxon>Pentapetalae</taxon>
        <taxon>rosids</taxon>
        <taxon>malvids</taxon>
        <taxon>Brassicales</taxon>
        <taxon>Brassicaceae</taxon>
        <taxon>Brassiceae</taxon>
        <taxon>Brassica</taxon>
    </lineage>
</organism>
<gene>
    <name evidence="2" type="ORF">F2Q68_00019507</name>
</gene>
<sequence length="56" mass="6131">MASRPFSRQGLQAISIVIHPSMIPAIAITAVVIAAIRSRSLRWLRLTKLGTVSPYD</sequence>
<reference evidence="2" key="1">
    <citation type="submission" date="2019-12" db="EMBL/GenBank/DDBJ databases">
        <title>Genome sequencing and annotation of Brassica cretica.</title>
        <authorList>
            <person name="Studholme D.J."/>
            <person name="Sarris P.F."/>
        </authorList>
    </citation>
    <scope>NUCLEOTIDE SEQUENCE</scope>
    <source>
        <strain evidence="2">PFS-001/15</strain>
        <tissue evidence="2">Leaf</tissue>
    </source>
</reference>
<evidence type="ECO:0000313" key="3">
    <source>
        <dbReference type="Proteomes" id="UP000712281"/>
    </source>
</evidence>
<dbReference type="Proteomes" id="UP000712281">
    <property type="component" value="Unassembled WGS sequence"/>
</dbReference>
<keyword evidence="1" id="KW-1133">Transmembrane helix</keyword>
<accession>A0A8S9FXJ3</accession>